<sequence length="64" mass="6520">MVPLLSHVLSMSGTSLTQAVAQGSLLLTDGTPISASNRPGNGNAMTKSNYSGEHHAPCLSVQAL</sequence>
<evidence type="ECO:0000313" key="3">
    <source>
        <dbReference type="Proteomes" id="UP000276899"/>
    </source>
</evidence>
<evidence type="ECO:0000256" key="1">
    <source>
        <dbReference type="SAM" id="MobiDB-lite"/>
    </source>
</evidence>
<accession>A0A448KE28</accession>
<dbReference type="KEGG" id="asla:NCTC11923_01844"/>
<reference evidence="2 3" key="1">
    <citation type="submission" date="2018-12" db="EMBL/GenBank/DDBJ databases">
        <authorList>
            <consortium name="Pathogen Informatics"/>
        </authorList>
    </citation>
    <scope>NUCLEOTIDE SEQUENCE [LARGE SCALE GENOMIC DNA]</scope>
    <source>
        <strain evidence="2 3">NCTC11923</strain>
    </source>
</reference>
<proteinExistence type="predicted"/>
<gene>
    <name evidence="2" type="ORF">NCTC11923_01844</name>
</gene>
<dbReference type="Proteomes" id="UP000276899">
    <property type="component" value="Chromosome"/>
</dbReference>
<protein>
    <submittedName>
        <fullName evidence="2">Uncharacterized protein</fullName>
    </submittedName>
</protein>
<feature type="compositionally biased region" description="Polar residues" evidence="1">
    <location>
        <begin position="31"/>
        <end position="51"/>
    </location>
</feature>
<keyword evidence="3" id="KW-1185">Reference proteome</keyword>
<dbReference type="EMBL" id="LR134363">
    <property type="protein sequence ID" value="VEG75186.1"/>
    <property type="molecule type" value="Genomic_DNA"/>
</dbReference>
<organism evidence="2 3">
    <name type="scientific">Actinomyces slackii</name>
    <dbReference type="NCBI Taxonomy" id="52774"/>
    <lineage>
        <taxon>Bacteria</taxon>
        <taxon>Bacillati</taxon>
        <taxon>Actinomycetota</taxon>
        <taxon>Actinomycetes</taxon>
        <taxon>Actinomycetales</taxon>
        <taxon>Actinomycetaceae</taxon>
        <taxon>Actinomyces</taxon>
    </lineage>
</organism>
<evidence type="ECO:0000313" key="2">
    <source>
        <dbReference type="EMBL" id="VEG75186.1"/>
    </source>
</evidence>
<dbReference type="AlphaFoldDB" id="A0A448KE28"/>
<feature type="region of interest" description="Disordered" evidence="1">
    <location>
        <begin position="31"/>
        <end position="53"/>
    </location>
</feature>
<dbReference type="RefSeq" id="WP_026427171.1">
    <property type="nucleotide sequence ID" value="NZ_CBCRWE010000022.1"/>
</dbReference>
<dbReference type="STRING" id="1278298.GCA_000428685_02204"/>
<name>A0A448KE28_9ACTO</name>